<keyword evidence="5" id="KW-0472">Membrane</keyword>
<evidence type="ECO:0000256" key="7">
    <source>
        <dbReference type="ARBA" id="ARBA00023180"/>
    </source>
</evidence>
<keyword evidence="13" id="KW-1185">Reference proteome</keyword>
<dbReference type="Pfam" id="PF00041">
    <property type="entry name" value="fn3"/>
    <property type="match status" value="2"/>
</dbReference>
<dbReference type="EMBL" id="SRLO01000072">
    <property type="protein sequence ID" value="TNN78633.1"/>
    <property type="molecule type" value="Genomic_DNA"/>
</dbReference>
<evidence type="ECO:0000256" key="6">
    <source>
        <dbReference type="ARBA" id="ARBA00023157"/>
    </source>
</evidence>
<dbReference type="PROSITE" id="PS50835">
    <property type="entry name" value="IG_LIKE"/>
    <property type="match status" value="1"/>
</dbReference>
<keyword evidence="6" id="KW-1015">Disulfide bond</keyword>
<keyword evidence="8" id="KW-0393">Immunoglobulin domain</keyword>
<keyword evidence="2" id="KW-1003">Cell membrane</keyword>
<keyword evidence="4" id="KW-0677">Repeat</keyword>
<feature type="domain" description="Ig-like" evidence="10">
    <location>
        <begin position="56"/>
        <end position="140"/>
    </location>
</feature>
<accession>A0A4Z2IN98</accession>
<evidence type="ECO:0000259" key="11">
    <source>
        <dbReference type="PROSITE" id="PS50853"/>
    </source>
</evidence>
<feature type="region of interest" description="Disordered" evidence="9">
    <location>
        <begin position="1"/>
        <end position="21"/>
    </location>
</feature>
<protein>
    <submittedName>
        <fullName evidence="12">Neural cell adhesion molecule L1-like protein</fullName>
    </submittedName>
</protein>
<dbReference type="InterPro" id="IPR036179">
    <property type="entry name" value="Ig-like_dom_sf"/>
</dbReference>
<dbReference type="OrthoDB" id="6244967at2759"/>
<dbReference type="GO" id="GO:0005886">
    <property type="term" value="C:plasma membrane"/>
    <property type="evidence" value="ECO:0007669"/>
    <property type="project" value="UniProtKB-SubCell"/>
</dbReference>
<dbReference type="InterPro" id="IPR003598">
    <property type="entry name" value="Ig_sub2"/>
</dbReference>
<comment type="caution">
    <text evidence="12">The sequence shown here is derived from an EMBL/GenBank/DDBJ whole genome shotgun (WGS) entry which is preliminary data.</text>
</comment>
<dbReference type="PROSITE" id="PS50853">
    <property type="entry name" value="FN3"/>
    <property type="match status" value="2"/>
</dbReference>
<dbReference type="InterPro" id="IPR003599">
    <property type="entry name" value="Ig_sub"/>
</dbReference>
<dbReference type="AlphaFoldDB" id="A0A4Z2IN98"/>
<evidence type="ECO:0000256" key="1">
    <source>
        <dbReference type="ARBA" id="ARBA00004236"/>
    </source>
</evidence>
<dbReference type="SMART" id="SM00409">
    <property type="entry name" value="IG"/>
    <property type="match status" value="1"/>
</dbReference>
<dbReference type="GO" id="GO:0007411">
    <property type="term" value="P:axon guidance"/>
    <property type="evidence" value="ECO:0007669"/>
    <property type="project" value="TreeGrafter"/>
</dbReference>
<dbReference type="FunFam" id="2.60.40.10:FF:000768">
    <property type="entry name" value="Neural cell adhesion molecule L1-like protein"/>
    <property type="match status" value="1"/>
</dbReference>
<dbReference type="Pfam" id="PF13927">
    <property type="entry name" value="Ig_3"/>
    <property type="match status" value="1"/>
</dbReference>
<dbReference type="GO" id="GO:0007420">
    <property type="term" value="P:brain development"/>
    <property type="evidence" value="ECO:0007669"/>
    <property type="project" value="TreeGrafter"/>
</dbReference>
<evidence type="ECO:0000256" key="8">
    <source>
        <dbReference type="ARBA" id="ARBA00023319"/>
    </source>
</evidence>
<dbReference type="SMART" id="SM00060">
    <property type="entry name" value="FN3"/>
    <property type="match status" value="2"/>
</dbReference>
<dbReference type="SMART" id="SM00408">
    <property type="entry name" value="IGc2"/>
    <property type="match status" value="1"/>
</dbReference>
<organism evidence="12 13">
    <name type="scientific">Liparis tanakae</name>
    <name type="common">Tanaka's snailfish</name>
    <dbReference type="NCBI Taxonomy" id="230148"/>
    <lineage>
        <taxon>Eukaryota</taxon>
        <taxon>Metazoa</taxon>
        <taxon>Chordata</taxon>
        <taxon>Craniata</taxon>
        <taxon>Vertebrata</taxon>
        <taxon>Euteleostomi</taxon>
        <taxon>Actinopterygii</taxon>
        <taxon>Neopterygii</taxon>
        <taxon>Teleostei</taxon>
        <taxon>Neoteleostei</taxon>
        <taxon>Acanthomorphata</taxon>
        <taxon>Eupercaria</taxon>
        <taxon>Perciformes</taxon>
        <taxon>Cottioidei</taxon>
        <taxon>Cottales</taxon>
        <taxon>Liparidae</taxon>
        <taxon>Liparis</taxon>
    </lineage>
</organism>
<dbReference type="InterPro" id="IPR013783">
    <property type="entry name" value="Ig-like_fold"/>
</dbReference>
<evidence type="ECO:0000256" key="9">
    <source>
        <dbReference type="SAM" id="MobiDB-lite"/>
    </source>
</evidence>
<dbReference type="GO" id="GO:0030424">
    <property type="term" value="C:axon"/>
    <property type="evidence" value="ECO:0007669"/>
    <property type="project" value="TreeGrafter"/>
</dbReference>
<dbReference type="Gene3D" id="2.60.40.10">
    <property type="entry name" value="Immunoglobulins"/>
    <property type="match status" value="3"/>
</dbReference>
<evidence type="ECO:0000313" key="13">
    <source>
        <dbReference type="Proteomes" id="UP000314294"/>
    </source>
</evidence>
<name>A0A4Z2IN98_9TELE</name>
<evidence type="ECO:0000256" key="4">
    <source>
        <dbReference type="ARBA" id="ARBA00022737"/>
    </source>
</evidence>
<keyword evidence="3" id="KW-0732">Signal</keyword>
<evidence type="ECO:0000256" key="5">
    <source>
        <dbReference type="ARBA" id="ARBA00023136"/>
    </source>
</evidence>
<dbReference type="Proteomes" id="UP000314294">
    <property type="component" value="Unassembled WGS sequence"/>
</dbReference>
<dbReference type="InterPro" id="IPR036116">
    <property type="entry name" value="FN3_sf"/>
</dbReference>
<proteinExistence type="predicted"/>
<evidence type="ECO:0000313" key="12">
    <source>
        <dbReference type="EMBL" id="TNN78633.1"/>
    </source>
</evidence>
<feature type="domain" description="Fibronectin type-III" evidence="11">
    <location>
        <begin position="251"/>
        <end position="350"/>
    </location>
</feature>
<dbReference type="CDD" id="cd00063">
    <property type="entry name" value="FN3"/>
    <property type="match status" value="2"/>
</dbReference>
<reference evidence="12 13" key="1">
    <citation type="submission" date="2019-03" db="EMBL/GenBank/DDBJ databases">
        <title>First draft genome of Liparis tanakae, snailfish: a comprehensive survey of snailfish specific genes.</title>
        <authorList>
            <person name="Kim W."/>
            <person name="Song I."/>
            <person name="Jeong J.-H."/>
            <person name="Kim D."/>
            <person name="Kim S."/>
            <person name="Ryu S."/>
            <person name="Song J.Y."/>
            <person name="Lee S.K."/>
        </authorList>
    </citation>
    <scope>NUCLEOTIDE SEQUENCE [LARGE SCALE GENOMIC DNA]</scope>
    <source>
        <tissue evidence="12">Muscle</tissue>
    </source>
</reference>
<evidence type="ECO:0000256" key="2">
    <source>
        <dbReference type="ARBA" id="ARBA00022475"/>
    </source>
</evidence>
<dbReference type="FunFam" id="2.60.40.10:FF:000418">
    <property type="entry name" value="Neural cell adhesion molecule L1-like protein"/>
    <property type="match status" value="1"/>
</dbReference>
<dbReference type="PANTHER" id="PTHR44170">
    <property type="entry name" value="PROTEIN SIDEKICK"/>
    <property type="match status" value="1"/>
</dbReference>
<dbReference type="SUPFAM" id="SSF49265">
    <property type="entry name" value="Fibronectin type III"/>
    <property type="match status" value="1"/>
</dbReference>
<evidence type="ECO:0000256" key="3">
    <source>
        <dbReference type="ARBA" id="ARBA00022729"/>
    </source>
</evidence>
<evidence type="ECO:0000259" key="10">
    <source>
        <dbReference type="PROSITE" id="PS50835"/>
    </source>
</evidence>
<gene>
    <name evidence="12" type="primary">CHL1_0</name>
    <name evidence="12" type="ORF">EYF80_011228</name>
</gene>
<sequence>MLQLKGLRTPLDRSVGGGELPRTRVGLRRSRDCERLSVSSPAAALIALIVVFPEPPEWVAEPESQLSMIGSDVLIKCSADGTPRPTVTWRVNGEPLQGAANRKVLDDSIVLHNAQASDSAVYQCEASNKHGTLLANANIMIMIPSAAPDNVAVKVVNSSVVDVNWTRVHKDKLHGHLGGYRVNWWRLRSLTNSKRIHGDKHALAFPGDRDHGAVPGLTPFSEYSLVVMTFNGRGDGPGSHPLQFKTPQGVPERNPVFRVTDVQRHTVSLLWAPPSEPNGILTGYLLEYQLVNDTEEVGPLHPVDVSNPNTTRWTLRDLEPLSQYKLYLRSCTVVGCGPPVSEECTTTLETSE</sequence>
<dbReference type="SUPFAM" id="SSF48726">
    <property type="entry name" value="Immunoglobulin"/>
    <property type="match status" value="1"/>
</dbReference>
<dbReference type="GO" id="GO:0098632">
    <property type="term" value="F:cell-cell adhesion mediator activity"/>
    <property type="evidence" value="ECO:0007669"/>
    <property type="project" value="TreeGrafter"/>
</dbReference>
<dbReference type="PANTHER" id="PTHR44170:SF45">
    <property type="entry name" value="NEURAL CELL ADHESION MOLECULE L1-LIKE PROTEIN ISOFORM X1"/>
    <property type="match status" value="1"/>
</dbReference>
<dbReference type="InterPro" id="IPR007110">
    <property type="entry name" value="Ig-like_dom"/>
</dbReference>
<dbReference type="FunFam" id="2.60.40.10:FF:000273">
    <property type="entry name" value="contactin-3 isoform X1"/>
    <property type="match status" value="1"/>
</dbReference>
<dbReference type="InterPro" id="IPR003961">
    <property type="entry name" value="FN3_dom"/>
</dbReference>
<feature type="domain" description="Fibronectin type-III" evidence="11">
    <location>
        <begin position="147"/>
        <end position="249"/>
    </location>
</feature>
<keyword evidence="7" id="KW-0325">Glycoprotein</keyword>
<comment type="subcellular location">
    <subcellularLocation>
        <location evidence="1">Cell membrane</location>
    </subcellularLocation>
</comment>